<reference evidence="1 2" key="1">
    <citation type="submission" date="2016-04" db="EMBL/GenBank/DDBJ databases">
        <title>A degradative enzymes factory behind the ericoid mycorrhizal symbiosis.</title>
        <authorList>
            <consortium name="DOE Joint Genome Institute"/>
            <person name="Martino E."/>
            <person name="Morin E."/>
            <person name="Grelet G."/>
            <person name="Kuo A."/>
            <person name="Kohler A."/>
            <person name="Daghino S."/>
            <person name="Barry K."/>
            <person name="Choi C."/>
            <person name="Cichocki N."/>
            <person name="Clum A."/>
            <person name="Copeland A."/>
            <person name="Hainaut M."/>
            <person name="Haridas S."/>
            <person name="Labutti K."/>
            <person name="Lindquist E."/>
            <person name="Lipzen A."/>
            <person name="Khouja H.-R."/>
            <person name="Murat C."/>
            <person name="Ohm R."/>
            <person name="Olson A."/>
            <person name="Spatafora J."/>
            <person name="Veneault-Fourrey C."/>
            <person name="Henrissat B."/>
            <person name="Grigoriev I."/>
            <person name="Martin F."/>
            <person name="Perotto S."/>
        </authorList>
    </citation>
    <scope>NUCLEOTIDE SEQUENCE [LARGE SCALE GENOMIC DNA]</scope>
    <source>
        <strain evidence="1 2">E</strain>
    </source>
</reference>
<evidence type="ECO:0008006" key="3">
    <source>
        <dbReference type="Google" id="ProtNLM"/>
    </source>
</evidence>
<evidence type="ECO:0000313" key="2">
    <source>
        <dbReference type="Proteomes" id="UP000235371"/>
    </source>
</evidence>
<dbReference type="PANTHER" id="PTHR39217">
    <property type="match status" value="1"/>
</dbReference>
<dbReference type="InterPro" id="IPR053191">
    <property type="entry name" value="DcsG_Biosynth_Enzyme"/>
</dbReference>
<dbReference type="InParanoid" id="A0A2J6TC47"/>
<dbReference type="PANTHER" id="PTHR39217:SF1">
    <property type="entry name" value="GLUTATHIONE SYNTHETASE"/>
    <property type="match status" value="1"/>
</dbReference>
<dbReference type="GeneID" id="36594847"/>
<proteinExistence type="predicted"/>
<dbReference type="AlphaFoldDB" id="A0A2J6TC47"/>
<dbReference type="EMBL" id="KZ613788">
    <property type="protein sequence ID" value="PMD60605.1"/>
    <property type="molecule type" value="Genomic_DNA"/>
</dbReference>
<dbReference type="STRING" id="1095630.A0A2J6TC47"/>
<dbReference type="Proteomes" id="UP000235371">
    <property type="component" value="Unassembled WGS sequence"/>
</dbReference>
<dbReference type="OrthoDB" id="406765at2759"/>
<dbReference type="RefSeq" id="XP_024737509.1">
    <property type="nucleotide sequence ID" value="XM_024886770.1"/>
</dbReference>
<accession>A0A2J6TC47</accession>
<name>A0A2J6TC47_9HELO</name>
<protein>
    <recommendedName>
        <fullName evidence="3">ATP-grasp domain-containing protein</fullName>
    </recommendedName>
</protein>
<dbReference type="SUPFAM" id="SSF56059">
    <property type="entry name" value="Glutathione synthetase ATP-binding domain-like"/>
    <property type="match status" value="1"/>
</dbReference>
<evidence type="ECO:0000313" key="1">
    <source>
        <dbReference type="EMBL" id="PMD60605.1"/>
    </source>
</evidence>
<gene>
    <name evidence="1" type="ORF">K444DRAFT_663015</name>
</gene>
<keyword evidence="2" id="KW-1185">Reference proteome</keyword>
<organism evidence="1 2">
    <name type="scientific">Hyaloscypha bicolor E</name>
    <dbReference type="NCBI Taxonomy" id="1095630"/>
    <lineage>
        <taxon>Eukaryota</taxon>
        <taxon>Fungi</taxon>
        <taxon>Dikarya</taxon>
        <taxon>Ascomycota</taxon>
        <taxon>Pezizomycotina</taxon>
        <taxon>Leotiomycetes</taxon>
        <taxon>Helotiales</taxon>
        <taxon>Hyaloscyphaceae</taxon>
        <taxon>Hyaloscypha</taxon>
        <taxon>Hyaloscypha bicolor</taxon>
    </lineage>
</organism>
<sequence length="354" mass="39974">MSIWFQNKRTSILFLTPDVDPTVAQECSFSAQATTLPFPPLQNKIIAEYLHQQGADVQFLPWKCFKANVPTKILCSFDYILFLCCDKYEVHVDDFYAFLRDVLVPLHRNSGDIHIINNPEVVLWNMDKRYLKDLENAGFPVLRTTFLAHSSITVPLLSAAIRSFAGAKNLPVILKPSISASGTNVYLVKDPGQVTTEDISYMESIGSRLSNRCSLMIQDFEPSICTTGEYSLVFIGGIFSHATLKTPVANGREYRVNVMYHGRLEDVSGSQVPDLAVSLGYEIWAWLCEKFGSRAIRYMRLDGMVQKTGKFIIGEIELIEPDIWLHRQVGGTVLEESVQRLFQRDSKNGAKLFE</sequence>